<feature type="transmembrane region" description="Helical" evidence="15">
    <location>
        <begin position="80"/>
        <end position="97"/>
    </location>
</feature>
<dbReference type="Gene3D" id="1.20.1110.10">
    <property type="entry name" value="Calcium-transporting ATPase, transmembrane domain"/>
    <property type="match status" value="1"/>
</dbReference>
<dbReference type="SUPFAM" id="SSF81653">
    <property type="entry name" value="Calcium ATPase, transduction domain A"/>
    <property type="match status" value="1"/>
</dbReference>
<dbReference type="SUPFAM" id="SSF81665">
    <property type="entry name" value="Calcium ATPase, transmembrane domain M"/>
    <property type="match status" value="1"/>
</dbReference>
<dbReference type="Pfam" id="PF00690">
    <property type="entry name" value="Cation_ATPase_N"/>
    <property type="match status" value="1"/>
</dbReference>
<evidence type="ECO:0000256" key="14">
    <source>
        <dbReference type="ARBA" id="ARBA00023136"/>
    </source>
</evidence>
<protein>
    <recommendedName>
        <fullName evidence="2">P-type Ca(2+) transporter</fullName>
        <ecNumber evidence="2">7.2.2.10</ecNumber>
    </recommendedName>
</protein>
<dbReference type="NCBIfam" id="TIGR01494">
    <property type="entry name" value="ATPase_P-type"/>
    <property type="match status" value="2"/>
</dbReference>
<evidence type="ECO:0000313" key="17">
    <source>
        <dbReference type="EMBL" id="WWD82466.1"/>
    </source>
</evidence>
<dbReference type="Pfam" id="PF08282">
    <property type="entry name" value="Hydrolase_3"/>
    <property type="match status" value="1"/>
</dbReference>
<gene>
    <name evidence="17" type="ORF">TEGL_08530</name>
</gene>
<evidence type="ECO:0000313" key="18">
    <source>
        <dbReference type="Proteomes" id="UP001348492"/>
    </source>
</evidence>
<dbReference type="InterPro" id="IPR023298">
    <property type="entry name" value="ATPase_P-typ_TM_dom_sf"/>
</dbReference>
<dbReference type="SFLD" id="SFLDG00002">
    <property type="entry name" value="C1.7:_P-type_atpase_like"/>
    <property type="match status" value="1"/>
</dbReference>
<keyword evidence="3" id="KW-0813">Transport</keyword>
<proteinExistence type="predicted"/>
<evidence type="ECO:0000256" key="2">
    <source>
        <dbReference type="ARBA" id="ARBA00012790"/>
    </source>
</evidence>
<evidence type="ECO:0000256" key="5">
    <source>
        <dbReference type="ARBA" id="ARBA00022692"/>
    </source>
</evidence>
<feature type="transmembrane region" description="Helical" evidence="15">
    <location>
        <begin position="884"/>
        <end position="906"/>
    </location>
</feature>
<dbReference type="PANTHER" id="PTHR24093">
    <property type="entry name" value="CATION TRANSPORTING ATPASE"/>
    <property type="match status" value="1"/>
</dbReference>
<dbReference type="Gene3D" id="3.40.1110.10">
    <property type="entry name" value="Calcium-transporting ATPase, cytoplasmic domain N"/>
    <property type="match status" value="1"/>
</dbReference>
<dbReference type="Pfam" id="PF13246">
    <property type="entry name" value="Cation_ATPase"/>
    <property type="match status" value="1"/>
</dbReference>
<dbReference type="InterPro" id="IPR006408">
    <property type="entry name" value="P-type_ATPase_IIB"/>
</dbReference>
<dbReference type="Proteomes" id="UP001348492">
    <property type="component" value="Chromosome"/>
</dbReference>
<feature type="transmembrane region" description="Helical" evidence="15">
    <location>
        <begin position="818"/>
        <end position="833"/>
    </location>
</feature>
<dbReference type="RefSeq" id="WP_018592826.1">
    <property type="nucleotide sequence ID" value="NZ_AUUB01000015.1"/>
</dbReference>
<dbReference type="SMART" id="SM00831">
    <property type="entry name" value="Cation_ATPase_N"/>
    <property type="match status" value="1"/>
</dbReference>
<dbReference type="InterPro" id="IPR006068">
    <property type="entry name" value="ATPase_P-typ_cation-transptr_C"/>
</dbReference>
<dbReference type="PROSITE" id="PS00154">
    <property type="entry name" value="ATPASE_E1_E2"/>
    <property type="match status" value="1"/>
</dbReference>
<evidence type="ECO:0000256" key="9">
    <source>
        <dbReference type="ARBA" id="ARBA00022840"/>
    </source>
</evidence>
<dbReference type="PRINTS" id="PR00119">
    <property type="entry name" value="CATATPASE"/>
</dbReference>
<dbReference type="SFLD" id="SFLDF00027">
    <property type="entry name" value="p-type_atpase"/>
    <property type="match status" value="1"/>
</dbReference>
<evidence type="ECO:0000256" key="3">
    <source>
        <dbReference type="ARBA" id="ARBA00022448"/>
    </source>
</evidence>
<dbReference type="SUPFAM" id="SSF56784">
    <property type="entry name" value="HAD-like"/>
    <property type="match status" value="1"/>
</dbReference>
<feature type="transmembrane region" description="Helical" evidence="15">
    <location>
        <begin position="256"/>
        <end position="277"/>
    </location>
</feature>
<reference evidence="17 18" key="1">
    <citation type="journal article" date="2023" name="PLoS ONE">
        <title>Genome-based metabolic and phylogenomic analysis of three Terrisporobacter species.</title>
        <authorList>
            <person name="Boer T."/>
            <person name="Bengelsdorf F.R."/>
            <person name="Bomeke M."/>
            <person name="Daniel R."/>
            <person name="Poehlein A."/>
        </authorList>
    </citation>
    <scope>NUCLEOTIDE SEQUENCE [LARGE SCALE GENOMIC DNA]</scope>
    <source>
        <strain evidence="17 18">DSM 1288</strain>
    </source>
</reference>
<dbReference type="InterPro" id="IPR008250">
    <property type="entry name" value="ATPase_P-typ_transduc_dom_A_sf"/>
</dbReference>
<evidence type="ECO:0000256" key="1">
    <source>
        <dbReference type="ARBA" id="ARBA00004127"/>
    </source>
</evidence>
<dbReference type="Pfam" id="PF00689">
    <property type="entry name" value="Cation_ATPase_C"/>
    <property type="match status" value="1"/>
</dbReference>
<keyword evidence="11" id="KW-1278">Translocase</keyword>
<keyword evidence="5 15" id="KW-0812">Transmembrane</keyword>
<keyword evidence="7" id="KW-0547">Nucleotide-binding</keyword>
<dbReference type="InterPro" id="IPR036412">
    <property type="entry name" value="HAD-like_sf"/>
</dbReference>
<dbReference type="InterPro" id="IPR044492">
    <property type="entry name" value="P_typ_ATPase_HD_dom"/>
</dbReference>
<accession>A0ABZ2ERP6</accession>
<evidence type="ECO:0000256" key="4">
    <source>
        <dbReference type="ARBA" id="ARBA00022568"/>
    </source>
</evidence>
<dbReference type="Gene3D" id="2.70.150.10">
    <property type="entry name" value="Calcium-transporting ATPase, cytoplasmic transduction domain A"/>
    <property type="match status" value="1"/>
</dbReference>
<feature type="transmembrane region" description="Helical" evidence="15">
    <location>
        <begin position="853"/>
        <end position="872"/>
    </location>
</feature>
<keyword evidence="6" id="KW-0479">Metal-binding</keyword>
<keyword evidence="8" id="KW-0106">Calcium</keyword>
<dbReference type="EMBL" id="CP117523">
    <property type="protein sequence ID" value="WWD82466.1"/>
    <property type="molecule type" value="Genomic_DNA"/>
</dbReference>
<evidence type="ECO:0000256" key="8">
    <source>
        <dbReference type="ARBA" id="ARBA00022837"/>
    </source>
</evidence>
<dbReference type="PANTHER" id="PTHR24093:SF369">
    <property type="entry name" value="CALCIUM-TRANSPORTING ATPASE"/>
    <property type="match status" value="1"/>
</dbReference>
<evidence type="ECO:0000256" key="7">
    <source>
        <dbReference type="ARBA" id="ARBA00022741"/>
    </source>
</evidence>
<evidence type="ECO:0000256" key="6">
    <source>
        <dbReference type="ARBA" id="ARBA00022723"/>
    </source>
</evidence>
<comment type="subcellular location">
    <subcellularLocation>
        <location evidence="1">Endomembrane system</location>
        <topology evidence="1">Multi-pass membrane protein</topology>
    </subcellularLocation>
</comment>
<dbReference type="Pfam" id="PF00122">
    <property type="entry name" value="E1-E2_ATPase"/>
    <property type="match status" value="1"/>
</dbReference>
<dbReference type="InterPro" id="IPR018303">
    <property type="entry name" value="ATPase_P-typ_P_site"/>
</dbReference>
<dbReference type="Gene3D" id="3.40.50.1000">
    <property type="entry name" value="HAD superfamily/HAD-like"/>
    <property type="match status" value="1"/>
</dbReference>
<evidence type="ECO:0000256" key="12">
    <source>
        <dbReference type="ARBA" id="ARBA00022989"/>
    </source>
</evidence>
<dbReference type="SFLD" id="SFLDS00003">
    <property type="entry name" value="Haloacid_Dehalogenase"/>
    <property type="match status" value="1"/>
</dbReference>
<feature type="transmembrane region" description="Helical" evidence="15">
    <location>
        <begin position="785"/>
        <end position="806"/>
    </location>
</feature>
<evidence type="ECO:0000256" key="15">
    <source>
        <dbReference type="SAM" id="Phobius"/>
    </source>
</evidence>
<dbReference type="EC" id="7.2.2.10" evidence="2"/>
<dbReference type="SUPFAM" id="SSF81660">
    <property type="entry name" value="Metal cation-transporting ATPase, ATP-binding domain N"/>
    <property type="match status" value="1"/>
</dbReference>
<feature type="transmembrane region" description="Helical" evidence="15">
    <location>
        <begin position="55"/>
        <end position="74"/>
    </location>
</feature>
<evidence type="ECO:0000259" key="16">
    <source>
        <dbReference type="SMART" id="SM00831"/>
    </source>
</evidence>
<organism evidence="17 18">
    <name type="scientific">Terrisporobacter glycolicus ATCC 14880 = DSM 1288</name>
    <dbReference type="NCBI Taxonomy" id="1121315"/>
    <lineage>
        <taxon>Bacteria</taxon>
        <taxon>Bacillati</taxon>
        <taxon>Bacillota</taxon>
        <taxon>Clostridia</taxon>
        <taxon>Peptostreptococcales</taxon>
        <taxon>Peptostreptococcaceae</taxon>
        <taxon>Terrisporobacter</taxon>
    </lineage>
</organism>
<dbReference type="InterPro" id="IPR059000">
    <property type="entry name" value="ATPase_P-type_domA"/>
</dbReference>
<keyword evidence="13" id="KW-0406">Ion transport</keyword>
<keyword evidence="4" id="KW-0109">Calcium transport</keyword>
<dbReference type="InterPro" id="IPR004014">
    <property type="entry name" value="ATPase_P-typ_cation-transptr_N"/>
</dbReference>
<dbReference type="InterPro" id="IPR023299">
    <property type="entry name" value="ATPase_P-typ_cyto_dom_N"/>
</dbReference>
<feature type="transmembrane region" description="Helical" evidence="15">
    <location>
        <begin position="712"/>
        <end position="733"/>
    </location>
</feature>
<name>A0ABZ2ERP6_9FIRM</name>
<dbReference type="NCBIfam" id="TIGR01517">
    <property type="entry name" value="ATPase-IIB_Ca"/>
    <property type="match status" value="1"/>
</dbReference>
<dbReference type="InterPro" id="IPR023214">
    <property type="entry name" value="HAD_sf"/>
</dbReference>
<keyword evidence="18" id="KW-1185">Reference proteome</keyword>
<keyword evidence="14 15" id="KW-0472">Membrane</keyword>
<dbReference type="InterPro" id="IPR001757">
    <property type="entry name" value="P_typ_ATPase"/>
</dbReference>
<evidence type="ECO:0000256" key="13">
    <source>
        <dbReference type="ARBA" id="ARBA00023065"/>
    </source>
</evidence>
<sequence length="924" mass="101036">MKFFNEKQDKVLKELAVTVETGIESKEIDSRRNKYGFNEFTPKEEGSFFDDLKEALSEPMIVILIAAAIISAVVGETHDAIGIICAIAIGVGIGMVTEGKSKKAAEALSKLTENIEVKVLRDGKVQQIPKNELLPGDIVYIETGDMVPADGRLIESVNLKVREDMLTGESDDVSKNADITIPMEKIESKGQTIEQEPIPAKQINMVFGGTLVAYGRGTMVVTSIGDDSEMGRIAQNLSDEDEETPLQLKLGNLGAMIAKVSSAIAGLLFIFMIFKMVMNNTLNIDMSGFMPFLESIGPAKTAFTVCVALIVAAVPEGLPTMINMTLAITMQKMAKINALVTKKEACETIGSVSVICSDKTGTLTQNRMTVEVAYVDGRYIDGNDINTNSFFEENCLINSTADIEHSEEEVKYLGSATECALLLYNKEKDYRKIRSSADVTSQKPFTSDTKRMSSLVANGDSYLLLTKGAPEVLLDLCTFVQKGENIIPITEEIKTDILKEIEKLQVKSMRTLGFAYKQISSGGQEAEVALTLENETIDISLEENNLVFSGFVGIRDPLRPDVVESVKVANHAGVAVKMLTGDNIITAKAIGEELGLLKNNMRAVEASYIDTLSDEELREEIKTISIVARSKPDSKMRIVSALQYNNEVVAVTGDGINDAPALSKADVGIAMGISGTEVSKSAADIILTDDSFSTIVKGIKWGRGIYDNFQRFVQFQLTVNVVAFLIAIISQVLGQEMPFTTIQLLWVNIIMDGPPALALGLEPVRDFVLNRKPVNRNANIISKSMIRTIILNALFITGLLLAQSTFNILNVTPEENETVMFSLFAFLALFNAFNCREFGSDSIIPNFTKNKLALQIISVTGIAQIFFVQIFQDFFNSVSLSFGLWIKIILVAASIVVVNEIVKLVIRLFNPKTEKSEELATENA</sequence>
<feature type="domain" description="Cation-transporting P-type ATPase N-terminal" evidence="16">
    <location>
        <begin position="2"/>
        <end position="76"/>
    </location>
</feature>
<evidence type="ECO:0000256" key="10">
    <source>
        <dbReference type="ARBA" id="ARBA00022842"/>
    </source>
</evidence>
<keyword evidence="10" id="KW-0460">Magnesium</keyword>
<keyword evidence="9" id="KW-0067">ATP-binding</keyword>
<keyword evidence="12 15" id="KW-1133">Transmembrane helix</keyword>
<evidence type="ECO:0000256" key="11">
    <source>
        <dbReference type="ARBA" id="ARBA00022967"/>
    </source>
</evidence>